<feature type="region of interest" description="Disordered" evidence="1">
    <location>
        <begin position="913"/>
        <end position="1055"/>
    </location>
</feature>
<feature type="compositionally biased region" description="Low complexity" evidence="1">
    <location>
        <begin position="1003"/>
        <end position="1017"/>
    </location>
</feature>
<evidence type="ECO:0000313" key="3">
    <source>
        <dbReference type="Proteomes" id="UP000284706"/>
    </source>
</evidence>
<feature type="compositionally biased region" description="Polar residues" evidence="1">
    <location>
        <begin position="429"/>
        <end position="442"/>
    </location>
</feature>
<feature type="compositionally biased region" description="Polar residues" evidence="1">
    <location>
        <begin position="948"/>
        <end position="962"/>
    </location>
</feature>
<accession>A0A409Y1B7</accession>
<protein>
    <submittedName>
        <fullName evidence="2">Uncharacterized protein</fullName>
    </submittedName>
</protein>
<feature type="compositionally biased region" description="Acidic residues" evidence="1">
    <location>
        <begin position="920"/>
        <end position="930"/>
    </location>
</feature>
<dbReference type="EMBL" id="NHYE01001332">
    <property type="protein sequence ID" value="PPQ96743.1"/>
    <property type="molecule type" value="Genomic_DNA"/>
</dbReference>
<proteinExistence type="predicted"/>
<feature type="region of interest" description="Disordered" evidence="1">
    <location>
        <begin position="851"/>
        <end position="883"/>
    </location>
</feature>
<feature type="region of interest" description="Disordered" evidence="1">
    <location>
        <begin position="627"/>
        <end position="696"/>
    </location>
</feature>
<comment type="caution">
    <text evidence="2">The sequence shown here is derived from an EMBL/GenBank/DDBJ whole genome shotgun (WGS) entry which is preliminary data.</text>
</comment>
<gene>
    <name evidence="2" type="ORF">CVT26_010228</name>
</gene>
<dbReference type="Proteomes" id="UP000284706">
    <property type="component" value="Unassembled WGS sequence"/>
</dbReference>
<organism evidence="2 3">
    <name type="scientific">Gymnopilus dilepis</name>
    <dbReference type="NCBI Taxonomy" id="231916"/>
    <lineage>
        <taxon>Eukaryota</taxon>
        <taxon>Fungi</taxon>
        <taxon>Dikarya</taxon>
        <taxon>Basidiomycota</taxon>
        <taxon>Agaricomycotina</taxon>
        <taxon>Agaricomycetes</taxon>
        <taxon>Agaricomycetidae</taxon>
        <taxon>Agaricales</taxon>
        <taxon>Agaricineae</taxon>
        <taxon>Hymenogastraceae</taxon>
        <taxon>Gymnopilus</taxon>
    </lineage>
</organism>
<name>A0A409Y1B7_9AGAR</name>
<feature type="region of interest" description="Disordered" evidence="1">
    <location>
        <begin position="814"/>
        <end position="837"/>
    </location>
</feature>
<feature type="compositionally biased region" description="Gly residues" evidence="1">
    <location>
        <begin position="736"/>
        <end position="747"/>
    </location>
</feature>
<dbReference type="InParanoid" id="A0A409Y1B7"/>
<feature type="compositionally biased region" description="Low complexity" evidence="1">
    <location>
        <begin position="341"/>
        <end position="353"/>
    </location>
</feature>
<feature type="region of interest" description="Disordered" evidence="1">
    <location>
        <begin position="228"/>
        <end position="264"/>
    </location>
</feature>
<feature type="region of interest" description="Disordered" evidence="1">
    <location>
        <begin position="1"/>
        <end position="21"/>
    </location>
</feature>
<feature type="region of interest" description="Disordered" evidence="1">
    <location>
        <begin position="85"/>
        <end position="106"/>
    </location>
</feature>
<evidence type="ECO:0000313" key="2">
    <source>
        <dbReference type="EMBL" id="PPQ96743.1"/>
    </source>
</evidence>
<feature type="compositionally biased region" description="Pro residues" evidence="1">
    <location>
        <begin position="1039"/>
        <end position="1048"/>
    </location>
</feature>
<feature type="compositionally biased region" description="Low complexity" evidence="1">
    <location>
        <begin position="716"/>
        <end position="735"/>
    </location>
</feature>
<feature type="compositionally biased region" description="Low complexity" evidence="1">
    <location>
        <begin position="462"/>
        <end position="485"/>
    </location>
</feature>
<dbReference type="OrthoDB" id="3218262at2759"/>
<reference evidence="2 3" key="1">
    <citation type="journal article" date="2018" name="Evol. Lett.">
        <title>Horizontal gene cluster transfer increased hallucinogenic mushroom diversity.</title>
        <authorList>
            <person name="Reynolds H.T."/>
            <person name="Vijayakumar V."/>
            <person name="Gluck-Thaler E."/>
            <person name="Korotkin H.B."/>
            <person name="Matheny P.B."/>
            <person name="Slot J.C."/>
        </authorList>
    </citation>
    <scope>NUCLEOTIDE SEQUENCE [LARGE SCALE GENOMIC DNA]</scope>
    <source>
        <strain evidence="2 3">SRW20</strain>
    </source>
</reference>
<dbReference type="STRING" id="231916.A0A409Y1B7"/>
<feature type="compositionally biased region" description="Pro residues" evidence="1">
    <location>
        <begin position="447"/>
        <end position="461"/>
    </location>
</feature>
<feature type="region of interest" description="Disordered" evidence="1">
    <location>
        <begin position="708"/>
        <end position="763"/>
    </location>
</feature>
<feature type="region of interest" description="Disordered" evidence="1">
    <location>
        <begin position="341"/>
        <end position="612"/>
    </location>
</feature>
<evidence type="ECO:0000256" key="1">
    <source>
        <dbReference type="SAM" id="MobiDB-lite"/>
    </source>
</evidence>
<feature type="compositionally biased region" description="Polar residues" evidence="1">
    <location>
        <begin position="399"/>
        <end position="421"/>
    </location>
</feature>
<sequence length="1103" mass="115698">MPATVARQPTHPAVSHQEFEDGHSIASYTPVIFPEDINLANKPAFDSSLPSLSSLSSYTPPARTYLEHLQRKHFALAQIVREEPASPIRFASPSDDEDADPGTREKRIEDRQATLLAEREARITALRAQVHQALIKAEGNPADGKWAFLGALLRLQSTSGYSPAPAPTSTRPNATATARWVGTRTDKPAPKPLEGMGWINAQTDVEWREWEKRYTEERRVKEKVESWKRRVEPPSKGPSLAMEGVEGTGEVADEEGSVAAGPSQVQRRAAAAAATSVPQGKAKVTVTAAGARASTSQVDTSDPLRDAAPFGFGVVKRASQQNAISSAGGKPSKYFPTAGLAAAASKGKRAAGAGDPGPQPQGDDEAEDTPMKIGPPSSKKKKQDGAAAQRIADLPDTSFLPSFSSSQLVTSTPKRNAQAPSRSIPYDKSINNNALLQPQGNHIPNPLFLPSPSPSTPPPRPTVASHTAAVATSSVPGLGPSPSSPRVTKTYGRQSTTPRARLDTSASLPVLPIPSTPTRKRPAPPSANVEDVVDSSAVQDGAKNANNKRPLSPSTPKPPRGTVATGTPNHQLREEEEDVERALKRARTLSTFEEFSSPGLGRSPSRNRTVHQQTLTGFVEARRELQQELGSSRTPRAEGPTRPVGLKTPVPTPAVASSGTGQAPREPRTPAVPALPPPPPASLAPATPQLKGKKAALPTLTELLASAKKRKGSGAGSAVSSGSSKVAKAASSSSRGHGGSEGAGGKRSGAMKGVVEESEERREVIEELVPASAAGVGGSSGAVDSAHAAMAVDVSVLVTTGAGAAGAVELQAQAEVEAEPEPQSGSHSNSYPNAPAYAYPIDHLAPALHHPLDHNQRNLDPHADIPEDPYADHQEQERELDQELEHESIFGAAGGDYDPFADVDIDLASPAKSLSSIAGSDDEDEEDEVDQLAGDGDVLGAGFEFNPFATSTQQGPFGQRTRSPARVPGLGEDARDPIQDADADVPGVSQGSKDSWASVYVPSAAKSSSGAPASSTSHKALHPRSRMGSSHSHLSSNPFAPPAHPPSSNPLMFSYNSQQLGERVAKGVESANRLLNDDLDYEGWLNLKEGEEEEGQGGVEESP</sequence>
<dbReference type="AlphaFoldDB" id="A0A409Y1B7"/>
<keyword evidence="3" id="KW-1185">Reference proteome</keyword>
<feature type="compositionally biased region" description="Pro residues" evidence="1">
    <location>
        <begin position="673"/>
        <end position="682"/>
    </location>
</feature>